<name>A0AAJ0UI65_HALSE</name>
<reference evidence="1" key="1">
    <citation type="submission" date="2017-05" db="EMBL/GenBank/DDBJ databases">
        <authorList>
            <person name="Imhoff J.F."/>
            <person name="Rahn T."/>
            <person name="Kuenzel S."/>
            <person name="Neulinger S.C."/>
        </authorList>
    </citation>
    <scope>NUCLEOTIDE SEQUENCE</scope>
    <source>
        <strain evidence="1">DSM 4395</strain>
    </source>
</reference>
<evidence type="ECO:0000313" key="1">
    <source>
        <dbReference type="EMBL" id="MBK5931962.1"/>
    </source>
</evidence>
<proteinExistence type="predicted"/>
<keyword evidence="2" id="KW-1185">Reference proteome</keyword>
<dbReference type="InterPro" id="IPR005368">
    <property type="entry name" value="UPF0175"/>
</dbReference>
<sequence>MVRRPPSPVKAFPPAASNCRRPAVTAKHANLLSAFHAAHTKSMYCLPIPDDAFNALKLPSGRAEEELRREFAIFLVQEGLLGPSQARTIADMDRLAFQALLARRQVAWGGSPEEVIDDMQAAQAAVPPERR</sequence>
<dbReference type="Proteomes" id="UP001296967">
    <property type="component" value="Unassembled WGS sequence"/>
</dbReference>
<dbReference type="EMBL" id="NHSF01000073">
    <property type="protein sequence ID" value="MBK5931962.1"/>
    <property type="molecule type" value="Genomic_DNA"/>
</dbReference>
<accession>A0AAJ0UI65</accession>
<dbReference type="AlphaFoldDB" id="A0AAJ0UI65"/>
<comment type="caution">
    <text evidence="1">The sequence shown here is derived from an EMBL/GenBank/DDBJ whole genome shotgun (WGS) entry which is preliminary data.</text>
</comment>
<dbReference type="RefSeq" id="WP_420827342.1">
    <property type="nucleotide sequence ID" value="NZ_NHSF01000073.1"/>
</dbReference>
<reference evidence="1" key="2">
    <citation type="journal article" date="2020" name="Microorganisms">
        <title>Osmotic Adaptation and Compatible Solute Biosynthesis of Phototrophic Bacteria as Revealed from Genome Analyses.</title>
        <authorList>
            <person name="Imhoff J.F."/>
            <person name="Rahn T."/>
            <person name="Kunzel S."/>
            <person name="Keller A."/>
            <person name="Neulinger S.C."/>
        </authorList>
    </citation>
    <scope>NUCLEOTIDE SEQUENCE</scope>
    <source>
        <strain evidence="1">DSM 4395</strain>
    </source>
</reference>
<organism evidence="1 2">
    <name type="scientific">Halochromatium salexigens</name>
    <name type="common">Chromatium salexigens</name>
    <dbReference type="NCBI Taxonomy" id="49447"/>
    <lineage>
        <taxon>Bacteria</taxon>
        <taxon>Pseudomonadati</taxon>
        <taxon>Pseudomonadota</taxon>
        <taxon>Gammaproteobacteria</taxon>
        <taxon>Chromatiales</taxon>
        <taxon>Chromatiaceae</taxon>
        <taxon>Halochromatium</taxon>
    </lineage>
</organism>
<gene>
    <name evidence="1" type="ORF">CCR82_15840</name>
</gene>
<protein>
    <submittedName>
        <fullName evidence="1">Uncharacterized protein</fullName>
    </submittedName>
</protein>
<evidence type="ECO:0000313" key="2">
    <source>
        <dbReference type="Proteomes" id="UP001296967"/>
    </source>
</evidence>
<dbReference type="Pfam" id="PF03683">
    <property type="entry name" value="UPF0175"/>
    <property type="match status" value="1"/>
</dbReference>